<evidence type="ECO:0000256" key="2">
    <source>
        <dbReference type="ARBA" id="ARBA00010183"/>
    </source>
</evidence>
<dbReference type="EC" id="3.1.26.3" evidence="9"/>
<comment type="cofactor">
    <cofactor evidence="9">
        <name>Mg(2+)</name>
        <dbReference type="ChEBI" id="CHEBI:18420"/>
    </cofactor>
</comment>
<evidence type="ECO:0000256" key="8">
    <source>
        <dbReference type="ARBA" id="ARBA00022884"/>
    </source>
</evidence>
<reference evidence="13 14" key="1">
    <citation type="journal article" date="2019" name="Int. J. Syst. Evol. Microbiol.">
        <title>The Global Catalogue of Microorganisms (GCM) 10K type strain sequencing project: providing services to taxonomists for standard genome sequencing and annotation.</title>
        <authorList>
            <consortium name="The Broad Institute Genomics Platform"/>
            <consortium name="The Broad Institute Genome Sequencing Center for Infectious Disease"/>
            <person name="Wu L."/>
            <person name="Ma J."/>
        </authorList>
    </citation>
    <scope>NUCLEOTIDE SEQUENCE [LARGE SCALE GENOMIC DNA]</scope>
    <source>
        <strain evidence="13 14">JCM 14193</strain>
    </source>
</reference>
<dbReference type="PROSITE" id="PS50137">
    <property type="entry name" value="DS_RBD"/>
    <property type="match status" value="1"/>
</dbReference>
<feature type="binding site" evidence="9">
    <location>
        <position position="45"/>
    </location>
    <ligand>
        <name>Mg(2+)</name>
        <dbReference type="ChEBI" id="CHEBI:18420"/>
    </ligand>
</feature>
<feature type="active site" evidence="9">
    <location>
        <position position="121"/>
    </location>
</feature>
<feature type="active site" evidence="9">
    <location>
        <position position="49"/>
    </location>
</feature>
<keyword evidence="3 9" id="KW-0507">mRNA processing</keyword>
<evidence type="ECO:0000313" key="13">
    <source>
        <dbReference type="EMBL" id="GAA0461013.1"/>
    </source>
</evidence>
<dbReference type="SMART" id="SM00535">
    <property type="entry name" value="RIBOc"/>
    <property type="match status" value="1"/>
</dbReference>
<proteinExistence type="inferred from homology"/>
<evidence type="ECO:0000256" key="5">
    <source>
        <dbReference type="ARBA" id="ARBA00022722"/>
    </source>
</evidence>
<keyword evidence="9" id="KW-0460">Magnesium</keyword>
<feature type="domain" description="RNase III" evidence="12">
    <location>
        <begin position="3"/>
        <end position="132"/>
    </location>
</feature>
<feature type="compositionally biased region" description="Basic and acidic residues" evidence="10">
    <location>
        <begin position="208"/>
        <end position="227"/>
    </location>
</feature>
<evidence type="ECO:0000313" key="14">
    <source>
        <dbReference type="Proteomes" id="UP001500740"/>
    </source>
</evidence>
<name>A0ABN0ZW64_9BACI</name>
<gene>
    <name evidence="13" type="primary">rncS</name>
    <name evidence="9" type="synonym">rnc</name>
    <name evidence="13" type="ORF">GCM10008935_15510</name>
</gene>
<dbReference type="RefSeq" id="WP_343782894.1">
    <property type="nucleotide sequence ID" value="NZ_BAAACZ010000011.1"/>
</dbReference>
<evidence type="ECO:0000256" key="4">
    <source>
        <dbReference type="ARBA" id="ARBA00022694"/>
    </source>
</evidence>
<dbReference type="SUPFAM" id="SSF54768">
    <property type="entry name" value="dsRNA-binding domain-like"/>
    <property type="match status" value="1"/>
</dbReference>
<keyword evidence="9" id="KW-0963">Cytoplasm</keyword>
<evidence type="ECO:0000256" key="3">
    <source>
        <dbReference type="ARBA" id="ARBA00022664"/>
    </source>
</evidence>
<dbReference type="PANTHER" id="PTHR11207:SF0">
    <property type="entry name" value="RIBONUCLEASE 3"/>
    <property type="match status" value="1"/>
</dbReference>
<evidence type="ECO:0000256" key="7">
    <source>
        <dbReference type="ARBA" id="ARBA00022801"/>
    </source>
</evidence>
<comment type="similarity">
    <text evidence="2">Belongs to the ribonuclease III family.</text>
</comment>
<dbReference type="CDD" id="cd00593">
    <property type="entry name" value="RIBOc"/>
    <property type="match status" value="1"/>
</dbReference>
<keyword evidence="9" id="KW-0479">Metal-binding</keyword>
<keyword evidence="6 9" id="KW-0255">Endonuclease</keyword>
<evidence type="ECO:0000256" key="1">
    <source>
        <dbReference type="ARBA" id="ARBA00000109"/>
    </source>
</evidence>
<evidence type="ECO:0000256" key="6">
    <source>
        <dbReference type="ARBA" id="ARBA00022759"/>
    </source>
</evidence>
<dbReference type="CDD" id="cd10845">
    <property type="entry name" value="DSRM_RNAse_III_family"/>
    <property type="match status" value="1"/>
</dbReference>
<sequence length="227" mass="25624">MDFKQFQQKYNIQFNNDQLLKQAFMHTSYVNEHRDAGLEDNERLEFLGDAVLELAVSQHLFRHYPDMSEGELTKFRANIVCEPSLEQFSRTLNLGEYLLLGKGEEASGGRERPAILADAFEGLMGAIYLDQGFKKALAFLQEYVFPSIEPGAFSHVMDYKSKLQELVQKDHQSVSYKIIDEIGPDHNRQFVASVSLNGTKIGTGIGKSKKEAEQEAAKEGLKEVSKP</sequence>
<dbReference type="Proteomes" id="UP001500740">
    <property type="component" value="Unassembled WGS sequence"/>
</dbReference>
<keyword evidence="7 9" id="KW-0378">Hydrolase</keyword>
<dbReference type="Gene3D" id="1.10.1520.10">
    <property type="entry name" value="Ribonuclease III domain"/>
    <property type="match status" value="1"/>
</dbReference>
<feature type="region of interest" description="Disordered" evidence="10">
    <location>
        <begin position="203"/>
        <end position="227"/>
    </location>
</feature>
<keyword evidence="8 9" id="KW-0694">RNA-binding</keyword>
<dbReference type="Pfam" id="PF00035">
    <property type="entry name" value="dsrm"/>
    <property type="match status" value="1"/>
</dbReference>
<evidence type="ECO:0000256" key="9">
    <source>
        <dbReference type="HAMAP-Rule" id="MF_00104"/>
    </source>
</evidence>
<comment type="catalytic activity">
    <reaction evidence="1 9">
        <text>Endonucleolytic cleavage to 5'-phosphomonoester.</text>
        <dbReference type="EC" id="3.1.26.3"/>
    </reaction>
</comment>
<comment type="function">
    <text evidence="9">Digests double-stranded RNA. Involved in the processing of primary rRNA transcript to yield the immediate precursors to the large and small rRNAs (23S and 16S). Processes some mRNAs, and tRNAs when they are encoded in the rRNA operon. Processes pre-crRNA and tracrRNA of type II CRISPR loci if present in the organism.</text>
</comment>
<comment type="caution">
    <text evidence="13">The sequence shown here is derived from an EMBL/GenBank/DDBJ whole genome shotgun (WGS) entry which is preliminary data.</text>
</comment>
<keyword evidence="5 9" id="KW-0540">Nuclease</keyword>
<comment type="subunit">
    <text evidence="9">Homodimer.</text>
</comment>
<dbReference type="PANTHER" id="PTHR11207">
    <property type="entry name" value="RIBONUCLEASE III"/>
    <property type="match status" value="1"/>
</dbReference>
<evidence type="ECO:0000259" key="11">
    <source>
        <dbReference type="PROSITE" id="PS50137"/>
    </source>
</evidence>
<evidence type="ECO:0000259" key="12">
    <source>
        <dbReference type="PROSITE" id="PS50142"/>
    </source>
</evidence>
<keyword evidence="9" id="KW-0698">rRNA processing</keyword>
<keyword evidence="4 9" id="KW-0819">tRNA processing</keyword>
<feature type="binding site" evidence="9">
    <location>
        <position position="118"/>
    </location>
    <ligand>
        <name>Mg(2+)</name>
        <dbReference type="ChEBI" id="CHEBI:18420"/>
    </ligand>
</feature>
<dbReference type="SMART" id="SM00358">
    <property type="entry name" value="DSRM"/>
    <property type="match status" value="1"/>
</dbReference>
<dbReference type="PROSITE" id="PS00517">
    <property type="entry name" value="RNASE_3_1"/>
    <property type="match status" value="1"/>
</dbReference>
<dbReference type="NCBIfam" id="TIGR02191">
    <property type="entry name" value="RNaseIII"/>
    <property type="match status" value="1"/>
</dbReference>
<dbReference type="InterPro" id="IPR000999">
    <property type="entry name" value="RNase_III_dom"/>
</dbReference>
<dbReference type="PROSITE" id="PS50142">
    <property type="entry name" value="RNASE_3_2"/>
    <property type="match status" value="1"/>
</dbReference>
<protein>
    <recommendedName>
        <fullName evidence="9">Ribonuclease 3</fullName>
        <ecNumber evidence="9">3.1.26.3</ecNumber>
    </recommendedName>
    <alternativeName>
        <fullName evidence="9">Ribonuclease III</fullName>
        <shortName evidence="9">RNase III</shortName>
    </alternativeName>
</protein>
<dbReference type="HAMAP" id="MF_00104">
    <property type="entry name" value="RNase_III"/>
    <property type="match status" value="1"/>
</dbReference>
<evidence type="ECO:0000256" key="10">
    <source>
        <dbReference type="SAM" id="MobiDB-lite"/>
    </source>
</evidence>
<organism evidence="13 14">
    <name type="scientific">Alkalibacillus silvisoli</name>
    <dbReference type="NCBI Taxonomy" id="392823"/>
    <lineage>
        <taxon>Bacteria</taxon>
        <taxon>Bacillati</taxon>
        <taxon>Bacillota</taxon>
        <taxon>Bacilli</taxon>
        <taxon>Bacillales</taxon>
        <taxon>Bacillaceae</taxon>
        <taxon>Alkalibacillus</taxon>
    </lineage>
</organism>
<dbReference type="InterPro" id="IPR036389">
    <property type="entry name" value="RNase_III_sf"/>
</dbReference>
<dbReference type="InterPro" id="IPR014720">
    <property type="entry name" value="dsRBD_dom"/>
</dbReference>
<feature type="binding site" evidence="9">
    <location>
        <position position="121"/>
    </location>
    <ligand>
        <name>Mg(2+)</name>
        <dbReference type="ChEBI" id="CHEBI:18420"/>
    </ligand>
</feature>
<accession>A0ABN0ZW64</accession>
<keyword evidence="14" id="KW-1185">Reference proteome</keyword>
<dbReference type="Gene3D" id="3.30.160.20">
    <property type="match status" value="1"/>
</dbReference>
<keyword evidence="9" id="KW-0699">rRNA-binding</keyword>
<feature type="domain" description="DRBM" evidence="11">
    <location>
        <begin position="158"/>
        <end position="226"/>
    </location>
</feature>
<dbReference type="Pfam" id="PF14622">
    <property type="entry name" value="Ribonucleas_3_3"/>
    <property type="match status" value="1"/>
</dbReference>
<dbReference type="InterPro" id="IPR011907">
    <property type="entry name" value="RNase_III"/>
</dbReference>
<dbReference type="SUPFAM" id="SSF69065">
    <property type="entry name" value="RNase III domain-like"/>
    <property type="match status" value="1"/>
</dbReference>
<dbReference type="EMBL" id="BAAACZ010000011">
    <property type="protein sequence ID" value="GAA0461013.1"/>
    <property type="molecule type" value="Genomic_DNA"/>
</dbReference>
<comment type="subcellular location">
    <subcellularLocation>
        <location evidence="9">Cytoplasm</location>
    </subcellularLocation>
</comment>